<evidence type="ECO:0000313" key="2">
    <source>
        <dbReference type="Proteomes" id="UP000791440"/>
    </source>
</evidence>
<organism evidence="1 2">
    <name type="scientific">Manduca sexta</name>
    <name type="common">Tobacco hawkmoth</name>
    <name type="synonym">Tobacco hornworm</name>
    <dbReference type="NCBI Taxonomy" id="7130"/>
    <lineage>
        <taxon>Eukaryota</taxon>
        <taxon>Metazoa</taxon>
        <taxon>Ecdysozoa</taxon>
        <taxon>Arthropoda</taxon>
        <taxon>Hexapoda</taxon>
        <taxon>Insecta</taxon>
        <taxon>Pterygota</taxon>
        <taxon>Neoptera</taxon>
        <taxon>Endopterygota</taxon>
        <taxon>Lepidoptera</taxon>
        <taxon>Glossata</taxon>
        <taxon>Ditrysia</taxon>
        <taxon>Bombycoidea</taxon>
        <taxon>Sphingidae</taxon>
        <taxon>Sphinginae</taxon>
        <taxon>Sphingini</taxon>
        <taxon>Manduca</taxon>
    </lineage>
</organism>
<name>A0A921YK41_MANSE</name>
<gene>
    <name evidence="1" type="ORF">O3G_MSEX001361</name>
</gene>
<protein>
    <submittedName>
        <fullName evidence="1">Uncharacterized protein</fullName>
    </submittedName>
</protein>
<reference evidence="1" key="1">
    <citation type="journal article" date="2016" name="Insect Biochem. Mol. Biol.">
        <title>Multifaceted biological insights from a draft genome sequence of the tobacco hornworm moth, Manduca sexta.</title>
        <authorList>
            <person name="Kanost M.R."/>
            <person name="Arrese E.L."/>
            <person name="Cao X."/>
            <person name="Chen Y.R."/>
            <person name="Chellapilla S."/>
            <person name="Goldsmith M.R."/>
            <person name="Grosse-Wilde E."/>
            <person name="Heckel D.G."/>
            <person name="Herndon N."/>
            <person name="Jiang H."/>
            <person name="Papanicolaou A."/>
            <person name="Qu J."/>
            <person name="Soulages J.L."/>
            <person name="Vogel H."/>
            <person name="Walters J."/>
            <person name="Waterhouse R.M."/>
            <person name="Ahn S.J."/>
            <person name="Almeida F.C."/>
            <person name="An C."/>
            <person name="Aqrawi P."/>
            <person name="Bretschneider A."/>
            <person name="Bryant W.B."/>
            <person name="Bucks S."/>
            <person name="Chao H."/>
            <person name="Chevignon G."/>
            <person name="Christen J.M."/>
            <person name="Clarke D.F."/>
            <person name="Dittmer N.T."/>
            <person name="Ferguson L.C.F."/>
            <person name="Garavelou S."/>
            <person name="Gordon K.H.J."/>
            <person name="Gunaratna R.T."/>
            <person name="Han Y."/>
            <person name="Hauser F."/>
            <person name="He Y."/>
            <person name="Heidel-Fischer H."/>
            <person name="Hirsh A."/>
            <person name="Hu Y."/>
            <person name="Jiang H."/>
            <person name="Kalra D."/>
            <person name="Klinner C."/>
            <person name="Konig C."/>
            <person name="Kovar C."/>
            <person name="Kroll A.R."/>
            <person name="Kuwar S.S."/>
            <person name="Lee S.L."/>
            <person name="Lehman R."/>
            <person name="Li K."/>
            <person name="Li Z."/>
            <person name="Liang H."/>
            <person name="Lovelace S."/>
            <person name="Lu Z."/>
            <person name="Mansfield J.H."/>
            <person name="McCulloch K.J."/>
            <person name="Mathew T."/>
            <person name="Morton B."/>
            <person name="Muzny D.M."/>
            <person name="Neunemann D."/>
            <person name="Ongeri F."/>
            <person name="Pauchet Y."/>
            <person name="Pu L.L."/>
            <person name="Pyrousis I."/>
            <person name="Rao X.J."/>
            <person name="Redding A."/>
            <person name="Roesel C."/>
            <person name="Sanchez-Gracia A."/>
            <person name="Schaack S."/>
            <person name="Shukla A."/>
            <person name="Tetreau G."/>
            <person name="Wang Y."/>
            <person name="Xiong G.H."/>
            <person name="Traut W."/>
            <person name="Walsh T.K."/>
            <person name="Worley K.C."/>
            <person name="Wu D."/>
            <person name="Wu W."/>
            <person name="Wu Y.Q."/>
            <person name="Zhang X."/>
            <person name="Zou Z."/>
            <person name="Zucker H."/>
            <person name="Briscoe A.D."/>
            <person name="Burmester T."/>
            <person name="Clem R.J."/>
            <person name="Feyereisen R."/>
            <person name="Grimmelikhuijzen C.J.P."/>
            <person name="Hamodrakas S.J."/>
            <person name="Hansson B.S."/>
            <person name="Huguet E."/>
            <person name="Jermiin L.S."/>
            <person name="Lan Q."/>
            <person name="Lehman H.K."/>
            <person name="Lorenzen M."/>
            <person name="Merzendorfer H."/>
            <person name="Michalopoulos I."/>
            <person name="Morton D.B."/>
            <person name="Muthukrishnan S."/>
            <person name="Oakeshott J.G."/>
            <person name="Palmer W."/>
            <person name="Park Y."/>
            <person name="Passarelli A.L."/>
            <person name="Rozas J."/>
            <person name="Schwartz L.M."/>
            <person name="Smith W."/>
            <person name="Southgate A."/>
            <person name="Vilcinskas A."/>
            <person name="Vogt R."/>
            <person name="Wang P."/>
            <person name="Werren J."/>
            <person name="Yu X.Q."/>
            <person name="Zhou J.J."/>
            <person name="Brown S.J."/>
            <person name="Scherer S.E."/>
            <person name="Richards S."/>
            <person name="Blissard G.W."/>
        </authorList>
    </citation>
    <scope>NUCLEOTIDE SEQUENCE</scope>
</reference>
<reference evidence="1" key="2">
    <citation type="submission" date="2020-12" db="EMBL/GenBank/DDBJ databases">
        <authorList>
            <person name="Kanost M."/>
        </authorList>
    </citation>
    <scope>NUCLEOTIDE SEQUENCE</scope>
</reference>
<comment type="caution">
    <text evidence="1">The sequence shown here is derived from an EMBL/GenBank/DDBJ whole genome shotgun (WGS) entry which is preliminary data.</text>
</comment>
<dbReference type="AlphaFoldDB" id="A0A921YK41"/>
<proteinExistence type="predicted"/>
<dbReference type="Proteomes" id="UP000791440">
    <property type="component" value="Unassembled WGS sequence"/>
</dbReference>
<sequence>MERYIIREPRANAEHPPGNQMIAILASAGGSNVITENIYYNAPYKPEYSTVQHVPAPYMGIPQKSSLFPQPINLLAGQGQMSGIDPRYLASFGDNTAQFIVTGPPIHGGSMPMPNTKFGINYENRNVVAPERNKPKNFIHQRMIVEPKREEAPKPKELNACPYKNFKAEVKQEFEGSKIQIQSNTNEKKPFETESYKDEAKKRTMSRLDKLQEVYKSGPRAFSGPVDKVLKWHKSLQDIGVLVIYEIVAKCVSVSAGDSCAKNLVVRDENGPAMQVVYYEIDFLLPELKPPCTVRVVGKMMLGTCRLHAFNVRMATGDDVAMLPRRAAVATHHVAKLCKEYASI</sequence>
<dbReference type="EMBL" id="JH668281">
    <property type="protein sequence ID" value="KAG6440622.1"/>
    <property type="molecule type" value="Genomic_DNA"/>
</dbReference>
<evidence type="ECO:0000313" key="1">
    <source>
        <dbReference type="EMBL" id="KAG6440622.1"/>
    </source>
</evidence>
<accession>A0A921YK41</accession>
<keyword evidence="2" id="KW-1185">Reference proteome</keyword>